<dbReference type="GO" id="GO:0010468">
    <property type="term" value="P:regulation of gene expression"/>
    <property type="evidence" value="ECO:0007669"/>
    <property type="project" value="TreeGrafter"/>
</dbReference>
<feature type="region of interest" description="Disordered" evidence="10">
    <location>
        <begin position="392"/>
        <end position="449"/>
    </location>
</feature>
<feature type="domain" description="C2H2-type" evidence="11">
    <location>
        <begin position="812"/>
        <end position="844"/>
    </location>
</feature>
<dbReference type="Proteomes" id="UP000735302">
    <property type="component" value="Unassembled WGS sequence"/>
</dbReference>
<evidence type="ECO:0000256" key="6">
    <source>
        <dbReference type="ARBA" id="ARBA00023015"/>
    </source>
</evidence>
<evidence type="ECO:0000256" key="5">
    <source>
        <dbReference type="ARBA" id="ARBA00022833"/>
    </source>
</evidence>
<evidence type="ECO:0000256" key="10">
    <source>
        <dbReference type="SAM" id="MobiDB-lite"/>
    </source>
</evidence>
<keyword evidence="7" id="KW-0804">Transcription</keyword>
<evidence type="ECO:0000256" key="7">
    <source>
        <dbReference type="ARBA" id="ARBA00023163"/>
    </source>
</evidence>
<keyword evidence="2" id="KW-0479">Metal-binding</keyword>
<feature type="compositionally biased region" description="Basic and acidic residues" evidence="10">
    <location>
        <begin position="229"/>
        <end position="259"/>
    </location>
</feature>
<name>A0AAV4DPU2_9GAST</name>
<dbReference type="Pfam" id="PF00096">
    <property type="entry name" value="zf-C2H2"/>
    <property type="match status" value="4"/>
</dbReference>
<evidence type="ECO:0000313" key="12">
    <source>
        <dbReference type="EMBL" id="GFO46073.1"/>
    </source>
</evidence>
<feature type="domain" description="C2H2-type" evidence="11">
    <location>
        <begin position="782"/>
        <end position="811"/>
    </location>
</feature>
<dbReference type="FunFam" id="3.30.160.60:FF:000100">
    <property type="entry name" value="Zinc finger 45-like"/>
    <property type="match status" value="1"/>
</dbReference>
<evidence type="ECO:0000256" key="2">
    <source>
        <dbReference type="ARBA" id="ARBA00022723"/>
    </source>
</evidence>
<feature type="domain" description="C2H2-type" evidence="11">
    <location>
        <begin position="698"/>
        <end position="725"/>
    </location>
</feature>
<feature type="domain" description="C2H2-type" evidence="11">
    <location>
        <begin position="726"/>
        <end position="753"/>
    </location>
</feature>
<evidence type="ECO:0000256" key="8">
    <source>
        <dbReference type="ARBA" id="ARBA00023242"/>
    </source>
</evidence>
<feature type="compositionally biased region" description="Basic residues" evidence="10">
    <location>
        <begin position="435"/>
        <end position="449"/>
    </location>
</feature>
<feature type="region of interest" description="Disordered" evidence="10">
    <location>
        <begin position="170"/>
        <end position="280"/>
    </location>
</feature>
<evidence type="ECO:0000256" key="9">
    <source>
        <dbReference type="PROSITE-ProRule" id="PRU00042"/>
    </source>
</evidence>
<dbReference type="SMART" id="SM00355">
    <property type="entry name" value="ZnF_C2H2"/>
    <property type="match status" value="12"/>
</dbReference>
<dbReference type="InterPro" id="IPR013087">
    <property type="entry name" value="Znf_C2H2_type"/>
</dbReference>
<dbReference type="PANTHER" id="PTHR16515:SF57">
    <property type="entry name" value="ZINC FINGER PROTEIN 154-LIKE"/>
    <property type="match status" value="1"/>
</dbReference>
<organism evidence="12 13">
    <name type="scientific">Plakobranchus ocellatus</name>
    <dbReference type="NCBI Taxonomy" id="259542"/>
    <lineage>
        <taxon>Eukaryota</taxon>
        <taxon>Metazoa</taxon>
        <taxon>Spiralia</taxon>
        <taxon>Lophotrochozoa</taxon>
        <taxon>Mollusca</taxon>
        <taxon>Gastropoda</taxon>
        <taxon>Heterobranchia</taxon>
        <taxon>Euthyneura</taxon>
        <taxon>Panpulmonata</taxon>
        <taxon>Sacoglossa</taxon>
        <taxon>Placobranchoidea</taxon>
        <taxon>Plakobranchidae</taxon>
        <taxon>Plakobranchus</taxon>
    </lineage>
</organism>
<dbReference type="FunFam" id="3.30.160.60:FF:000512">
    <property type="entry name" value="zinc finger protein 197 isoform X1"/>
    <property type="match status" value="1"/>
</dbReference>
<dbReference type="SUPFAM" id="SSF57667">
    <property type="entry name" value="beta-beta-alpha zinc fingers"/>
    <property type="match status" value="5"/>
</dbReference>
<evidence type="ECO:0000259" key="11">
    <source>
        <dbReference type="PROSITE" id="PS50157"/>
    </source>
</evidence>
<keyword evidence="3" id="KW-0677">Repeat</keyword>
<feature type="domain" description="C2H2-type" evidence="11">
    <location>
        <begin position="588"/>
        <end position="615"/>
    </location>
</feature>
<dbReference type="InterPro" id="IPR036236">
    <property type="entry name" value="Znf_C2H2_sf"/>
</dbReference>
<dbReference type="PANTHER" id="PTHR16515">
    <property type="entry name" value="PR DOMAIN ZINC FINGER PROTEIN"/>
    <property type="match status" value="1"/>
</dbReference>
<keyword evidence="5" id="KW-0862">Zinc</keyword>
<dbReference type="PROSITE" id="PS50157">
    <property type="entry name" value="ZINC_FINGER_C2H2_2"/>
    <property type="match status" value="10"/>
</dbReference>
<proteinExistence type="predicted"/>
<keyword evidence="8" id="KW-0539">Nucleus</keyword>
<evidence type="ECO:0000256" key="4">
    <source>
        <dbReference type="ARBA" id="ARBA00022771"/>
    </source>
</evidence>
<feature type="domain" description="C2H2-type" evidence="11">
    <location>
        <begin position="616"/>
        <end position="643"/>
    </location>
</feature>
<sequence length="962" mass="109404">MSLPELDPELLKTWPDFCKFARDKIKSGEDPNSSSLSEDTSLDSSVLLTIMNRHRLDMFEECGFGSDMVKNLDGLIHKVEEFCLLNVVNLYDAFKLQSQVKRMSSCTVDLKRIDSVSEKRVGQKSSRKRVIPFSKILRYEYNNDKVKTEPQDSSDSGELGRGKRKKFSKIIFGDSTEDSPRSLNKGTPHIVSGNNKNIDRTPVIKKNFPPKTKVTPVKSVRKNSPQSKETVESAKMETEQSEEKDTSDSKNKSLAEKKRVSTPIVHASDQNLSLEGSRKESDIMDLEMSVDVTREPTDEERYKLGLPKDDIDGDAKKDKNVVSTYLHLPQSASNIMNSQEVQNKEKDVLPLQTNATSTMVNNLVKIDSSLIDESCQTDQCTAGGLETVDKEKLEKSESVQEGLVEDAPEIEKENTGDGKNDANEEENIFQDGRGRRLKQRVSKRGRGPQKLPKKFPWNLVPIVCSLCKTRYSTYSTLRRHWTKSHAPGKCFDRANPPNLLLCQVCDETFSSPRAFLRHYRSHAAEQDINFDKFELVKFVGERSDFACDKLAPITCSICKAVMVGDGFIYNHWKKEHKTEDQTKPPPLFYCDVCEQCFDAPRKFKLHYRMHTGAKPHVCQKCFKSFRTFSDLNCHMLSHNQKREYLCTICNKGFISQKILNKHMKGHLSPCICDICGKSYPSKYSLGLHTKIHTGEKPHKCEFCGVSFTQAGSLKLHRRLHLGEKPHVCETCGMRFNSLSHLRTHRRVHTGEKPYKCDKCSYAAASSSRLKDHATTHKDEKPHICKVPGCGRRYKRLSHLIFHHSKHAGVKPYVCKTCGMAFKLSSALTLHKRQDACALHMERNQNQIVKEEWSEEQSQENEPSITLLMGEPGGANDIDTPKEEQHSVLIYQDVKEDFEESEGVPQQITIVNEASQDGAQNDSQEGYEQQIVIQIVREPGHEDEDFVLSKEELERIVRLSQQM</sequence>
<feature type="domain" description="C2H2-type" evidence="11">
    <location>
        <begin position="754"/>
        <end position="781"/>
    </location>
</feature>
<dbReference type="FunFam" id="3.30.160.60:FF:000446">
    <property type="entry name" value="Zinc finger protein"/>
    <property type="match status" value="1"/>
</dbReference>
<dbReference type="InterPro" id="IPR050331">
    <property type="entry name" value="Zinc_finger"/>
</dbReference>
<dbReference type="FunFam" id="3.30.160.60:FF:000688">
    <property type="entry name" value="zinc finger protein 197 isoform X1"/>
    <property type="match status" value="1"/>
</dbReference>
<reference evidence="12 13" key="1">
    <citation type="journal article" date="2021" name="Elife">
        <title>Chloroplast acquisition without the gene transfer in kleptoplastic sea slugs, Plakobranchus ocellatus.</title>
        <authorList>
            <person name="Maeda T."/>
            <person name="Takahashi S."/>
            <person name="Yoshida T."/>
            <person name="Shimamura S."/>
            <person name="Takaki Y."/>
            <person name="Nagai Y."/>
            <person name="Toyoda A."/>
            <person name="Suzuki Y."/>
            <person name="Arimoto A."/>
            <person name="Ishii H."/>
            <person name="Satoh N."/>
            <person name="Nishiyama T."/>
            <person name="Hasebe M."/>
            <person name="Maruyama T."/>
            <person name="Minagawa J."/>
            <person name="Obokata J."/>
            <person name="Shigenobu S."/>
        </authorList>
    </citation>
    <scope>NUCLEOTIDE SEQUENCE [LARGE SCALE GENOMIC DNA]</scope>
</reference>
<comment type="caution">
    <text evidence="12">The sequence shown here is derived from an EMBL/GenBank/DDBJ whole genome shotgun (WGS) entry which is preliminary data.</text>
</comment>
<feature type="domain" description="C2H2-type" evidence="11">
    <location>
        <begin position="500"/>
        <end position="527"/>
    </location>
</feature>
<gene>
    <name evidence="12" type="ORF">PoB_007257800</name>
</gene>
<keyword evidence="6" id="KW-0805">Transcription regulation</keyword>
<dbReference type="EMBL" id="BLXT01008164">
    <property type="protein sequence ID" value="GFO46073.1"/>
    <property type="molecule type" value="Genomic_DNA"/>
</dbReference>
<protein>
    <submittedName>
        <fullName evidence="12">Zinc finger protein 16</fullName>
    </submittedName>
</protein>
<evidence type="ECO:0000256" key="1">
    <source>
        <dbReference type="ARBA" id="ARBA00004123"/>
    </source>
</evidence>
<feature type="domain" description="C2H2-type" evidence="11">
    <location>
        <begin position="670"/>
        <end position="697"/>
    </location>
</feature>
<dbReference type="Pfam" id="PF13912">
    <property type="entry name" value="zf-C2H2_6"/>
    <property type="match status" value="2"/>
</dbReference>
<accession>A0AAV4DPU2</accession>
<comment type="subcellular location">
    <subcellularLocation>
        <location evidence="1">Nucleus</location>
    </subcellularLocation>
</comment>
<keyword evidence="13" id="KW-1185">Reference proteome</keyword>
<keyword evidence="4 9" id="KW-0863">Zinc-finger</keyword>
<dbReference type="FunFam" id="3.30.160.60:FF:000882">
    <property type="entry name" value="Predicted gene, 21060"/>
    <property type="match status" value="1"/>
</dbReference>
<evidence type="ECO:0000256" key="3">
    <source>
        <dbReference type="ARBA" id="ARBA00022737"/>
    </source>
</evidence>
<dbReference type="PROSITE" id="PS00028">
    <property type="entry name" value="ZINC_FINGER_C2H2_1"/>
    <property type="match status" value="8"/>
</dbReference>
<dbReference type="GO" id="GO:0005634">
    <property type="term" value="C:nucleus"/>
    <property type="evidence" value="ECO:0007669"/>
    <property type="project" value="UniProtKB-SubCell"/>
</dbReference>
<dbReference type="Gene3D" id="3.30.160.60">
    <property type="entry name" value="Classic Zinc Finger"/>
    <property type="match status" value="9"/>
</dbReference>
<evidence type="ECO:0000313" key="13">
    <source>
        <dbReference type="Proteomes" id="UP000735302"/>
    </source>
</evidence>
<dbReference type="GO" id="GO:0008270">
    <property type="term" value="F:zinc ion binding"/>
    <property type="evidence" value="ECO:0007669"/>
    <property type="project" value="UniProtKB-KW"/>
</dbReference>
<feature type="compositionally biased region" description="Basic and acidic residues" evidence="10">
    <location>
        <begin position="409"/>
        <end position="422"/>
    </location>
</feature>
<dbReference type="AlphaFoldDB" id="A0AAV4DPU2"/>
<feature type="domain" description="C2H2-type" evidence="11">
    <location>
        <begin position="644"/>
        <end position="666"/>
    </location>
</feature>